<gene>
    <name evidence="2" type="ORF">EANT1437_LOCUS14944</name>
</gene>
<keyword evidence="1" id="KW-0175">Coiled coil</keyword>
<sequence length="292" mass="32812">MTVIVPCSSSWRIALYYWAWIVAFSYACSFGNTNDLMVEAFVTPGSIPVRSSSFVQQKVHDYSRRVSSVTWVRRRLDEEWDDLAERRALEGKSSKNNSGVGETAAGAIMGGLLLGPFGALWGASVGANFGAKNSYEQAKKEELRKMGLSDDILEMARDVAMSLETSERGLLSCEDSLQTMQSIARTQDNQCQTLYEQAKELLQNDEETARTKLLERTQIQDKMKQTLQKCVDEKRRVVQMRDNIEKLQERAAEIQSLVSRTVQANTSMPNNDLSLSKEDPLLAKFRDAGIMD</sequence>
<accession>A0A7S2SGT9</accession>
<evidence type="ECO:0000313" key="2">
    <source>
        <dbReference type="EMBL" id="CAD9699665.1"/>
    </source>
</evidence>
<organism evidence="2">
    <name type="scientific">Eucampia antarctica</name>
    <dbReference type="NCBI Taxonomy" id="49252"/>
    <lineage>
        <taxon>Eukaryota</taxon>
        <taxon>Sar</taxon>
        <taxon>Stramenopiles</taxon>
        <taxon>Ochrophyta</taxon>
        <taxon>Bacillariophyta</taxon>
        <taxon>Mediophyceae</taxon>
        <taxon>Biddulphiophycidae</taxon>
        <taxon>Hemiaulales</taxon>
        <taxon>Hemiaulaceae</taxon>
        <taxon>Eucampia</taxon>
    </lineage>
</organism>
<reference evidence="2" key="1">
    <citation type="submission" date="2021-01" db="EMBL/GenBank/DDBJ databases">
        <authorList>
            <person name="Corre E."/>
            <person name="Pelletier E."/>
            <person name="Niang G."/>
            <person name="Scheremetjew M."/>
            <person name="Finn R."/>
            <person name="Kale V."/>
            <person name="Holt S."/>
            <person name="Cochrane G."/>
            <person name="Meng A."/>
            <person name="Brown T."/>
            <person name="Cohen L."/>
        </authorList>
    </citation>
    <scope>NUCLEOTIDE SEQUENCE</scope>
    <source>
        <strain evidence="2">CCMP1452</strain>
    </source>
</reference>
<dbReference type="EMBL" id="HBHI01029183">
    <property type="protein sequence ID" value="CAD9699665.1"/>
    <property type="molecule type" value="Transcribed_RNA"/>
</dbReference>
<name>A0A7S2SGT9_9STRA</name>
<proteinExistence type="predicted"/>
<protein>
    <submittedName>
        <fullName evidence="2">Uncharacterized protein</fullName>
    </submittedName>
</protein>
<evidence type="ECO:0000256" key="1">
    <source>
        <dbReference type="SAM" id="Coils"/>
    </source>
</evidence>
<dbReference type="AlphaFoldDB" id="A0A7S2SGT9"/>
<feature type="coiled-coil region" evidence="1">
    <location>
        <begin position="230"/>
        <end position="264"/>
    </location>
</feature>